<keyword evidence="1" id="KW-1133">Transmembrane helix</keyword>
<keyword evidence="3" id="KW-1185">Reference proteome</keyword>
<dbReference type="AlphaFoldDB" id="A0AB34YR96"/>
<evidence type="ECO:0000256" key="1">
    <source>
        <dbReference type="SAM" id="Phobius"/>
    </source>
</evidence>
<evidence type="ECO:0000313" key="2">
    <source>
        <dbReference type="EMBL" id="MBB4092228.1"/>
    </source>
</evidence>
<protein>
    <submittedName>
        <fullName evidence="2">Uncharacterized protein</fullName>
    </submittedName>
</protein>
<comment type="caution">
    <text evidence="2">The sequence shown here is derived from an EMBL/GenBank/DDBJ whole genome shotgun (WGS) entry which is preliminary data.</text>
</comment>
<evidence type="ECO:0000313" key="3">
    <source>
        <dbReference type="Proteomes" id="UP000553980"/>
    </source>
</evidence>
<sequence length="57" mass="6055">MTIAARRVTIMDIDPTGQDIGTVIVAIVIIAMAIVAITTGGGIHWRRLAQVRSLAAR</sequence>
<accession>A0AB34YR96</accession>
<organism evidence="2 3">
    <name type="scientific">Brucella pecoris</name>
    <dbReference type="NCBI Taxonomy" id="867683"/>
    <lineage>
        <taxon>Bacteria</taxon>
        <taxon>Pseudomonadati</taxon>
        <taxon>Pseudomonadota</taxon>
        <taxon>Alphaproteobacteria</taxon>
        <taxon>Hyphomicrobiales</taxon>
        <taxon>Brucellaceae</taxon>
        <taxon>Brucella/Ochrobactrum group</taxon>
        <taxon>Brucella</taxon>
    </lineage>
</organism>
<keyword evidence="1" id="KW-0472">Membrane</keyword>
<reference evidence="2 3" key="1">
    <citation type="submission" date="2020-08" db="EMBL/GenBank/DDBJ databases">
        <title>Genomic Encyclopedia of Type Strains, Phase IV (KMG-IV): sequencing the most valuable type-strain genomes for metagenomic binning, comparative biology and taxonomic classification.</title>
        <authorList>
            <person name="Goeker M."/>
        </authorList>
    </citation>
    <scope>NUCLEOTIDE SEQUENCE [LARGE SCALE GENOMIC DNA]</scope>
    <source>
        <strain evidence="2 3">DSM 23868</strain>
    </source>
</reference>
<dbReference type="EMBL" id="JACIEX010000001">
    <property type="protein sequence ID" value="MBB4092228.1"/>
    <property type="molecule type" value="Genomic_DNA"/>
</dbReference>
<proteinExistence type="predicted"/>
<gene>
    <name evidence="2" type="ORF">GGQ79_000701</name>
</gene>
<feature type="transmembrane region" description="Helical" evidence="1">
    <location>
        <begin position="20"/>
        <end position="43"/>
    </location>
</feature>
<keyword evidence="1" id="KW-0812">Transmembrane</keyword>
<name>A0AB34YR96_9HYPH</name>
<dbReference type="Proteomes" id="UP000553980">
    <property type="component" value="Unassembled WGS sequence"/>
</dbReference>